<keyword evidence="1" id="KW-1133">Transmembrane helix</keyword>
<keyword evidence="1" id="KW-0812">Transmembrane</keyword>
<reference evidence="3 4" key="1">
    <citation type="submission" date="2020-08" db="EMBL/GenBank/DDBJ databases">
        <title>Genomic Encyclopedia of Type Strains, Phase IV (KMG-IV): sequencing the most valuable type-strain genomes for metagenomic binning, comparative biology and taxonomic classification.</title>
        <authorList>
            <person name="Goeker M."/>
        </authorList>
    </citation>
    <scope>NUCLEOTIDE SEQUENCE [LARGE SCALE GENOMIC DNA]</scope>
    <source>
        <strain evidence="3 4">DSM 101064</strain>
    </source>
</reference>
<accession>A0A7W9BIQ1</accession>
<sequence>MVKPHQRPEPIKRRPSRLGRAVFLCTLIGLIWGGYQAIYHPDSPLPREWNPTKPLEITDPVTPLTAWKLERALASTQSCLAVLETTANFTRMNDLETSETCHIKGRVDLRGVGDAALAPIETRCAIAVRLAMWEHHALQPAALEQLGANITQIDHIGSYNCRRIRGSAERWSKHATADAIDISGFRLSDGTDLRLIKDWDDGGPKAAFLRRARDSACEWFRVTLSPDYNSLHADHFHLQSNGWGLCR</sequence>
<dbReference type="InterPro" id="IPR009683">
    <property type="entry name" value="Extensin-like_C"/>
</dbReference>
<feature type="domain" description="Extensin-like C-terminal" evidence="2">
    <location>
        <begin position="78"/>
        <end position="247"/>
    </location>
</feature>
<proteinExistence type="predicted"/>
<evidence type="ECO:0000313" key="3">
    <source>
        <dbReference type="EMBL" id="MBB5721249.1"/>
    </source>
</evidence>
<name>A0A7W9BIQ1_9RHOB</name>
<evidence type="ECO:0000259" key="2">
    <source>
        <dbReference type="Pfam" id="PF06904"/>
    </source>
</evidence>
<evidence type="ECO:0000256" key="1">
    <source>
        <dbReference type="SAM" id="Phobius"/>
    </source>
</evidence>
<keyword evidence="4" id="KW-1185">Reference proteome</keyword>
<gene>
    <name evidence="3" type="ORF">FHS72_000856</name>
</gene>
<dbReference type="Pfam" id="PF06904">
    <property type="entry name" value="Extensin-like_C"/>
    <property type="match status" value="1"/>
</dbReference>
<comment type="caution">
    <text evidence="3">The sequence shown here is derived from an EMBL/GenBank/DDBJ whole genome shotgun (WGS) entry which is preliminary data.</text>
</comment>
<protein>
    <recommendedName>
        <fullName evidence="2">Extensin-like C-terminal domain-containing protein</fullName>
    </recommendedName>
</protein>
<dbReference type="EMBL" id="JACIJM010000002">
    <property type="protein sequence ID" value="MBB5721249.1"/>
    <property type="molecule type" value="Genomic_DNA"/>
</dbReference>
<evidence type="ECO:0000313" key="4">
    <source>
        <dbReference type="Proteomes" id="UP000535415"/>
    </source>
</evidence>
<organism evidence="3 4">
    <name type="scientific">Yoonia ponticola</name>
    <dbReference type="NCBI Taxonomy" id="1524255"/>
    <lineage>
        <taxon>Bacteria</taxon>
        <taxon>Pseudomonadati</taxon>
        <taxon>Pseudomonadota</taxon>
        <taxon>Alphaproteobacteria</taxon>
        <taxon>Rhodobacterales</taxon>
        <taxon>Paracoccaceae</taxon>
        <taxon>Yoonia</taxon>
    </lineage>
</organism>
<feature type="transmembrane region" description="Helical" evidence="1">
    <location>
        <begin position="21"/>
        <end position="39"/>
    </location>
</feature>
<dbReference type="Proteomes" id="UP000535415">
    <property type="component" value="Unassembled WGS sequence"/>
</dbReference>
<keyword evidence="1" id="KW-0472">Membrane</keyword>
<dbReference type="AlphaFoldDB" id="A0A7W9BIQ1"/>